<dbReference type="EMBL" id="JOMC01000021">
    <property type="protein sequence ID" value="KIA75944.1"/>
    <property type="molecule type" value="Genomic_DNA"/>
</dbReference>
<feature type="compositionally biased region" description="Basic and acidic residues" evidence="1">
    <location>
        <begin position="46"/>
        <end position="59"/>
    </location>
</feature>
<reference evidence="2 3" key="1">
    <citation type="submission" date="2014-11" db="EMBL/GenBank/DDBJ databases">
        <title>Genomics derived discovery of secondary metabolites biosynthetic gene clusters in Aspergillus ustus.</title>
        <authorList>
            <person name="Pi B."/>
            <person name="Dai F."/>
            <person name="Song X."/>
            <person name="Zhu C."/>
            <person name="Li H."/>
            <person name="Yu D."/>
        </authorList>
    </citation>
    <scope>NUCLEOTIDE SEQUENCE [LARGE SCALE GENOMIC DNA]</scope>
    <source>
        <strain evidence="2 3">3.3904</strain>
    </source>
</reference>
<keyword evidence="3" id="KW-1185">Reference proteome</keyword>
<feature type="region of interest" description="Disordered" evidence="1">
    <location>
        <begin position="341"/>
        <end position="362"/>
    </location>
</feature>
<dbReference type="AlphaFoldDB" id="A0A0C1EH10"/>
<name>A0A0C1EH10_ASPUT</name>
<dbReference type="Proteomes" id="UP000053475">
    <property type="component" value="Unassembled WGS sequence"/>
</dbReference>
<protein>
    <submittedName>
        <fullName evidence="2">Uncharacterized protein</fullName>
    </submittedName>
</protein>
<sequence length="541" mass="60605">MPKQRKKATRKQTKKNLTKRHVYKTADGTQVQPRPAKKNETWQQAEEGRAERRVERQPLEPEELSAFQGAMDAYQGTLEEMGALNGEVDGFDSDGTPRVAPRKREAMGYYGPAFGLARDVLGVHEEAVEERTGEIIGDRSLRLRRQEVDYASIVRALPAPHPNEQTKAEATLPTLGYTCERNGWACAKCIGAVVDCTWTHRTNKWTVHLARREETVNQIGEVKLNETVGYHRRDMRRSTKLMTAGRDTLRDLQARCRALQATIDAQDDPRLSEIGRRTVQERRNALAGVRQQLIEKDKIITNLNIQLATRNSQGHGHSEQITVLRTENQRLNAEIRRLKDKLEGTSGTRKRGTWSPSERRARKERTRAAAAVQAVYDQSIYPDSQQDVPDVYASYAPDGYVAAGDSLSGYPAVPGGHSTPELMTMENVNLLQQAAYGPVDADETEKCPEETEEYAAQQQPAAFEQRAGDLNQNIDPVLLQLSGEDPGLAHEIQSQSFDQAPAARGRVASAGRKANLKRMRESVRRGRNRTQDTSSEEMNTD</sequence>
<evidence type="ECO:0000313" key="2">
    <source>
        <dbReference type="EMBL" id="KIA75944.1"/>
    </source>
</evidence>
<gene>
    <name evidence="2" type="ORF">HK57_00256</name>
</gene>
<feature type="region of interest" description="Disordered" evidence="1">
    <location>
        <begin position="1"/>
        <end position="60"/>
    </location>
</feature>
<accession>A0A0C1EH10</accession>
<proteinExistence type="predicted"/>
<evidence type="ECO:0000256" key="1">
    <source>
        <dbReference type="SAM" id="MobiDB-lite"/>
    </source>
</evidence>
<comment type="caution">
    <text evidence="2">The sequence shown here is derived from an EMBL/GenBank/DDBJ whole genome shotgun (WGS) entry which is preliminary data.</text>
</comment>
<evidence type="ECO:0000313" key="3">
    <source>
        <dbReference type="Proteomes" id="UP000053475"/>
    </source>
</evidence>
<feature type="region of interest" description="Disordered" evidence="1">
    <location>
        <begin position="485"/>
        <end position="541"/>
    </location>
</feature>
<feature type="compositionally biased region" description="Basic residues" evidence="1">
    <location>
        <begin position="1"/>
        <end position="23"/>
    </location>
</feature>
<organism evidence="2 3">
    <name type="scientific">Aspergillus ustus</name>
    <dbReference type="NCBI Taxonomy" id="40382"/>
    <lineage>
        <taxon>Eukaryota</taxon>
        <taxon>Fungi</taxon>
        <taxon>Dikarya</taxon>
        <taxon>Ascomycota</taxon>
        <taxon>Pezizomycotina</taxon>
        <taxon>Eurotiomycetes</taxon>
        <taxon>Eurotiomycetidae</taxon>
        <taxon>Eurotiales</taxon>
        <taxon>Aspergillaceae</taxon>
        <taxon>Aspergillus</taxon>
        <taxon>Aspergillus subgen. Nidulantes</taxon>
    </lineage>
</organism>